<organism evidence="2">
    <name type="scientific">Bradyrhizobium septentrionale</name>
    <dbReference type="NCBI Taxonomy" id="1404411"/>
    <lineage>
        <taxon>Bacteria</taxon>
        <taxon>Pseudomonadati</taxon>
        <taxon>Pseudomonadota</taxon>
        <taxon>Alphaproteobacteria</taxon>
        <taxon>Hyphomicrobiales</taxon>
        <taxon>Nitrobacteraceae</taxon>
        <taxon>Bradyrhizobium</taxon>
    </lineage>
</organism>
<reference evidence="3" key="2">
    <citation type="journal article" date="2021" name="Int. J. Syst. Evol. Microbiol.">
        <title>Bradyrhizobium septentrionale sp. nov. (sv. septentrionale) and Bradyrhizobium quebecense sp. nov. (sv. septentrionale) associated with legumes native to Canada possess rearranged symbiosis genes and numerous insertion sequences.</title>
        <authorList>
            <person name="Bromfield E.S.P."/>
            <person name="Cloutier S."/>
        </authorList>
    </citation>
    <scope>NUCLEOTIDE SEQUENCE</scope>
    <source>
        <strain evidence="3">5S5</strain>
    </source>
</reference>
<evidence type="ECO:0000313" key="3">
    <source>
        <dbReference type="EMBL" id="WXC81448.1"/>
    </source>
</evidence>
<dbReference type="Proteomes" id="UP001432046">
    <property type="component" value="Chromosome"/>
</dbReference>
<reference evidence="3" key="3">
    <citation type="submission" date="2024-03" db="EMBL/GenBank/DDBJ databases">
        <authorList>
            <person name="Bromfield E.S.P."/>
            <person name="Cloutier S."/>
        </authorList>
    </citation>
    <scope>NUCLEOTIDE SEQUENCE</scope>
    <source>
        <strain evidence="3">5S5</strain>
    </source>
</reference>
<dbReference type="AlphaFoldDB" id="A0A973VVJ3"/>
<feature type="signal peptide" evidence="1">
    <location>
        <begin position="1"/>
        <end position="25"/>
    </location>
</feature>
<evidence type="ECO:0000313" key="4">
    <source>
        <dbReference type="Proteomes" id="UP001432046"/>
    </source>
</evidence>
<evidence type="ECO:0000256" key="1">
    <source>
        <dbReference type="SAM" id="SignalP"/>
    </source>
</evidence>
<dbReference type="EMBL" id="JAAOLE020000001">
    <property type="protein sequence ID" value="NVI42526.1"/>
    <property type="molecule type" value="Genomic_DNA"/>
</dbReference>
<dbReference type="RefSeq" id="WP_166210245.1">
    <property type="nucleotide sequence ID" value="NZ_CP088285.1"/>
</dbReference>
<name>A0A973VVJ3_9BRAD</name>
<dbReference type="EMBL" id="CP147711">
    <property type="protein sequence ID" value="WXC81448.1"/>
    <property type="molecule type" value="Genomic_DNA"/>
</dbReference>
<gene>
    <name evidence="2" type="ORF">HAP48_005315</name>
    <name evidence="3" type="ORF">WDK88_07460</name>
</gene>
<sequence>MKLVSAFAGIAALGGVALSGAPASATPIEVPAAGAVVPAGYVCNEWGHCWHRHSYGGGYYHPQYWGGYGYGGWHRPWGYWHHRHWGHGYRWRHWHHRHHWHRW</sequence>
<evidence type="ECO:0000313" key="2">
    <source>
        <dbReference type="EMBL" id="NVI42526.1"/>
    </source>
</evidence>
<keyword evidence="1" id="KW-0732">Signal</keyword>
<keyword evidence="4" id="KW-1185">Reference proteome</keyword>
<reference evidence="2" key="1">
    <citation type="submission" date="2020-06" db="EMBL/GenBank/DDBJ databases">
        <title>Whole Genome Sequence of Bradyrhizobium sp. Strain 1S1.</title>
        <authorList>
            <person name="Bromfield E.S.P."/>
            <person name="Cloutier S."/>
        </authorList>
    </citation>
    <scope>NUCLEOTIDE SEQUENCE [LARGE SCALE GENOMIC DNA]</scope>
    <source>
        <strain evidence="2">1S1</strain>
    </source>
</reference>
<accession>A0A973VVJ3</accession>
<proteinExistence type="predicted"/>
<evidence type="ECO:0008006" key="5">
    <source>
        <dbReference type="Google" id="ProtNLM"/>
    </source>
</evidence>
<protein>
    <recommendedName>
        <fullName evidence="5">VrrB protein</fullName>
    </recommendedName>
</protein>
<feature type="chain" id="PRO_5037790041" description="VrrB protein" evidence="1">
    <location>
        <begin position="26"/>
        <end position="103"/>
    </location>
</feature>